<comment type="caution">
    <text evidence="5">The sequence shown here is derived from an EMBL/GenBank/DDBJ whole genome shotgun (WGS) entry which is preliminary data.</text>
</comment>
<dbReference type="InterPro" id="IPR002041">
    <property type="entry name" value="Ran_GTPase"/>
</dbReference>
<evidence type="ECO:0000313" key="5">
    <source>
        <dbReference type="EMBL" id="KAF0978313.1"/>
    </source>
</evidence>
<evidence type="ECO:0000256" key="1">
    <source>
        <dbReference type="ARBA" id="ARBA00022448"/>
    </source>
</evidence>
<dbReference type="GO" id="GO:0005737">
    <property type="term" value="C:cytoplasm"/>
    <property type="evidence" value="ECO:0007669"/>
    <property type="project" value="TreeGrafter"/>
</dbReference>
<dbReference type="PANTHER" id="PTHR24071:SF0">
    <property type="entry name" value="GTP-BINDING NUCLEAR PROTEIN RAN"/>
    <property type="match status" value="1"/>
</dbReference>
<accession>A0A6A5BK15</accession>
<dbReference type="PROSITE" id="PS51418">
    <property type="entry name" value="RAN"/>
    <property type="match status" value="1"/>
</dbReference>
<dbReference type="GO" id="GO:0005634">
    <property type="term" value="C:nucleus"/>
    <property type="evidence" value="ECO:0007669"/>
    <property type="project" value="TreeGrafter"/>
</dbReference>
<name>A0A6A5BK15_NAEFO</name>
<evidence type="ECO:0000256" key="3">
    <source>
        <dbReference type="ARBA" id="ARBA00022927"/>
    </source>
</evidence>
<dbReference type="GO" id="GO:0006606">
    <property type="term" value="P:protein import into nucleus"/>
    <property type="evidence" value="ECO:0007669"/>
    <property type="project" value="TreeGrafter"/>
</dbReference>
<dbReference type="GeneID" id="68110046"/>
<dbReference type="InterPro" id="IPR001806">
    <property type="entry name" value="Small_GTPase"/>
</dbReference>
<keyword evidence="1" id="KW-0813">Transport</keyword>
<dbReference type="OrthoDB" id="430382at2759"/>
<keyword evidence="2" id="KW-0547">Nucleotide-binding</keyword>
<dbReference type="Proteomes" id="UP000444721">
    <property type="component" value="Unassembled WGS sequence"/>
</dbReference>
<gene>
    <name evidence="5" type="ORF">FDP41_002828</name>
</gene>
<dbReference type="Gene3D" id="3.40.50.300">
    <property type="entry name" value="P-loop containing nucleotide triphosphate hydrolases"/>
    <property type="match status" value="1"/>
</dbReference>
<evidence type="ECO:0000256" key="4">
    <source>
        <dbReference type="ARBA" id="ARBA00023134"/>
    </source>
</evidence>
<evidence type="ECO:0000313" key="6">
    <source>
        <dbReference type="Proteomes" id="UP000444721"/>
    </source>
</evidence>
<dbReference type="InterPro" id="IPR027417">
    <property type="entry name" value="P-loop_NTPase"/>
</dbReference>
<evidence type="ECO:0008006" key="7">
    <source>
        <dbReference type="Google" id="ProtNLM"/>
    </source>
</evidence>
<dbReference type="GO" id="GO:0000054">
    <property type="term" value="P:ribosomal subunit export from nucleus"/>
    <property type="evidence" value="ECO:0007669"/>
    <property type="project" value="TreeGrafter"/>
</dbReference>
<dbReference type="VEuPathDB" id="AmoebaDB:FDP41_002828"/>
<dbReference type="PROSITE" id="PS51419">
    <property type="entry name" value="RAB"/>
    <property type="match status" value="1"/>
</dbReference>
<dbReference type="SUPFAM" id="SSF52540">
    <property type="entry name" value="P-loop containing nucleoside triphosphate hydrolases"/>
    <property type="match status" value="1"/>
</dbReference>
<dbReference type="SMART" id="SM00176">
    <property type="entry name" value="RAN"/>
    <property type="match status" value="1"/>
</dbReference>
<dbReference type="SMART" id="SM00175">
    <property type="entry name" value="RAB"/>
    <property type="match status" value="1"/>
</dbReference>
<dbReference type="GO" id="GO:0003924">
    <property type="term" value="F:GTPase activity"/>
    <property type="evidence" value="ECO:0007669"/>
    <property type="project" value="InterPro"/>
</dbReference>
<dbReference type="GO" id="GO:0005525">
    <property type="term" value="F:GTP binding"/>
    <property type="evidence" value="ECO:0007669"/>
    <property type="project" value="UniProtKB-KW"/>
</dbReference>
<proteinExistence type="predicted"/>
<keyword evidence="6" id="KW-1185">Reference proteome</keyword>
<dbReference type="Pfam" id="PF00071">
    <property type="entry name" value="Ras"/>
    <property type="match status" value="1"/>
</dbReference>
<dbReference type="VEuPathDB" id="AmoebaDB:NfTy_056250"/>
<dbReference type="SMART" id="SM00173">
    <property type="entry name" value="RAS"/>
    <property type="match status" value="1"/>
</dbReference>
<keyword evidence="4" id="KW-0342">GTP-binding</keyword>
<dbReference type="EMBL" id="VFQX01000030">
    <property type="protein sequence ID" value="KAF0978313.1"/>
    <property type="molecule type" value="Genomic_DNA"/>
</dbReference>
<sequence length="242" mass="28855">MRPIASFDVVLVRDDSTGKSSFMDRFLIDPQNVCPRSTFNTFTLFFKTTKGEIHLRIFDSFRKFGRLRDTFYIRKHAAIIMFDVTHRNSFKNVRYWIKDIMKNCGEHIPMVLCGNKVDLLKERKVKSYHVNMDQGLLGMKYFEVSALANFNIDQPMVYLMRKLLKDDALDLVETVPMLQMVPPLVVLDTVEYFLILEKEWWIQKSIELFQVYEEDMIFFDKMERTIFYSYFSDIDIVSFRAF</sequence>
<organism evidence="5 6">
    <name type="scientific">Naegleria fowleri</name>
    <name type="common">Brain eating amoeba</name>
    <dbReference type="NCBI Taxonomy" id="5763"/>
    <lineage>
        <taxon>Eukaryota</taxon>
        <taxon>Discoba</taxon>
        <taxon>Heterolobosea</taxon>
        <taxon>Tetramitia</taxon>
        <taxon>Eutetramitia</taxon>
        <taxon>Vahlkampfiidae</taxon>
        <taxon>Naegleria</taxon>
    </lineage>
</organism>
<dbReference type="AlphaFoldDB" id="A0A6A5BK15"/>
<dbReference type="RefSeq" id="XP_044563026.1">
    <property type="nucleotide sequence ID" value="XM_044706065.1"/>
</dbReference>
<dbReference type="PANTHER" id="PTHR24071">
    <property type="entry name" value="RAN GTPASE"/>
    <property type="match status" value="1"/>
</dbReference>
<dbReference type="VEuPathDB" id="AmoebaDB:NF0126600"/>
<reference evidence="5 6" key="1">
    <citation type="journal article" date="2019" name="Sci. Rep.">
        <title>Nanopore sequencing improves the draft genome of the human pathogenic amoeba Naegleria fowleri.</title>
        <authorList>
            <person name="Liechti N."/>
            <person name="Schurch N."/>
            <person name="Bruggmann R."/>
            <person name="Wittwer M."/>
        </authorList>
    </citation>
    <scope>NUCLEOTIDE SEQUENCE [LARGE SCALE GENOMIC DNA]</scope>
    <source>
        <strain evidence="5 6">ATCC 30894</strain>
    </source>
</reference>
<dbReference type="PRINTS" id="PR00449">
    <property type="entry name" value="RASTRNSFRMNG"/>
</dbReference>
<evidence type="ECO:0000256" key="2">
    <source>
        <dbReference type="ARBA" id="ARBA00022741"/>
    </source>
</evidence>
<protein>
    <recommendedName>
        <fullName evidence="7">GTP-binding nuclear protein</fullName>
    </recommendedName>
</protein>
<keyword evidence="3" id="KW-0653">Protein transport</keyword>
<dbReference type="SMART" id="SM00174">
    <property type="entry name" value="RHO"/>
    <property type="match status" value="1"/>
</dbReference>